<sequence length="71" mass="7974">MKGSLDGASTEIGLMLGLAPEYRISTITRYLAQLDRRLCARRFRHSVEAIDLRERIRVFNAGAVTGPKELL</sequence>
<proteinExistence type="predicted"/>
<name>A0ABV9TZ83_9ACTN</name>
<accession>A0ABV9TZ83</accession>
<organism evidence="1 2">
    <name type="scientific">Actinomadura gamaensis</name>
    <dbReference type="NCBI Taxonomy" id="1763541"/>
    <lineage>
        <taxon>Bacteria</taxon>
        <taxon>Bacillati</taxon>
        <taxon>Actinomycetota</taxon>
        <taxon>Actinomycetes</taxon>
        <taxon>Streptosporangiales</taxon>
        <taxon>Thermomonosporaceae</taxon>
        <taxon>Actinomadura</taxon>
    </lineage>
</organism>
<dbReference type="EMBL" id="JBHSIT010000004">
    <property type="protein sequence ID" value="MFC4908914.1"/>
    <property type="molecule type" value="Genomic_DNA"/>
</dbReference>
<protein>
    <submittedName>
        <fullName evidence="1">Uncharacterized protein</fullName>
    </submittedName>
</protein>
<reference evidence="2" key="1">
    <citation type="journal article" date="2019" name="Int. J. Syst. Evol. Microbiol.">
        <title>The Global Catalogue of Microorganisms (GCM) 10K type strain sequencing project: providing services to taxonomists for standard genome sequencing and annotation.</title>
        <authorList>
            <consortium name="The Broad Institute Genomics Platform"/>
            <consortium name="The Broad Institute Genome Sequencing Center for Infectious Disease"/>
            <person name="Wu L."/>
            <person name="Ma J."/>
        </authorList>
    </citation>
    <scope>NUCLEOTIDE SEQUENCE [LARGE SCALE GENOMIC DNA]</scope>
    <source>
        <strain evidence="2">KLKA75</strain>
    </source>
</reference>
<evidence type="ECO:0000313" key="1">
    <source>
        <dbReference type="EMBL" id="MFC4908914.1"/>
    </source>
</evidence>
<comment type="caution">
    <text evidence="1">The sequence shown here is derived from an EMBL/GenBank/DDBJ whole genome shotgun (WGS) entry which is preliminary data.</text>
</comment>
<gene>
    <name evidence="1" type="ORF">ACFPCY_16440</name>
</gene>
<evidence type="ECO:0000313" key="2">
    <source>
        <dbReference type="Proteomes" id="UP001595872"/>
    </source>
</evidence>
<dbReference type="RefSeq" id="WP_378255980.1">
    <property type="nucleotide sequence ID" value="NZ_JBHSIT010000004.1"/>
</dbReference>
<dbReference type="Proteomes" id="UP001595872">
    <property type="component" value="Unassembled WGS sequence"/>
</dbReference>
<keyword evidence="2" id="KW-1185">Reference proteome</keyword>